<dbReference type="EMBL" id="AEYE02000034">
    <property type="protein sequence ID" value="EPE94974.1"/>
    <property type="molecule type" value="Genomic_DNA"/>
</dbReference>
<feature type="transmembrane region" description="Helical" evidence="6">
    <location>
        <begin position="50"/>
        <end position="71"/>
    </location>
</feature>
<name>S3H8P6_9HYPH</name>
<gene>
    <name evidence="8" type="ORF">RGCCGE502_27653</name>
</gene>
<feature type="domain" description="Copper resistance protein D" evidence="7">
    <location>
        <begin position="188"/>
        <end position="284"/>
    </location>
</feature>
<dbReference type="InterPro" id="IPR008457">
    <property type="entry name" value="Cu-R_CopD_dom"/>
</dbReference>
<feature type="transmembrane region" description="Helical" evidence="6">
    <location>
        <begin position="154"/>
        <end position="173"/>
    </location>
</feature>
<feature type="transmembrane region" description="Helical" evidence="6">
    <location>
        <begin position="226"/>
        <end position="245"/>
    </location>
</feature>
<keyword evidence="5 6" id="KW-0472">Membrane</keyword>
<comment type="caution">
    <text evidence="8">The sequence shown here is derived from an EMBL/GenBank/DDBJ whole genome shotgun (WGS) entry which is preliminary data.</text>
</comment>
<keyword evidence="9" id="KW-1185">Reference proteome</keyword>
<dbReference type="Proteomes" id="UP000014411">
    <property type="component" value="Unassembled WGS sequence"/>
</dbReference>
<proteinExistence type="predicted"/>
<accession>S3H8P6</accession>
<feature type="transmembrane region" description="Helical" evidence="6">
    <location>
        <begin position="12"/>
        <end position="38"/>
    </location>
</feature>
<comment type="subcellular location">
    <subcellularLocation>
        <location evidence="1">Cell membrane</location>
        <topology evidence="1">Multi-pass membrane protein</topology>
    </subcellularLocation>
</comment>
<dbReference type="AlphaFoldDB" id="S3H8P6"/>
<dbReference type="GO" id="GO:0005886">
    <property type="term" value="C:plasma membrane"/>
    <property type="evidence" value="ECO:0007669"/>
    <property type="project" value="UniProtKB-SubCell"/>
</dbReference>
<evidence type="ECO:0000256" key="1">
    <source>
        <dbReference type="ARBA" id="ARBA00004651"/>
    </source>
</evidence>
<keyword evidence="3 6" id="KW-0812">Transmembrane</keyword>
<reference evidence="8 9" key="1">
    <citation type="journal article" date="2012" name="J. Bacteriol.">
        <title>Genome sequence of Rhizobium grahamii CCGE502, a broad-host-range symbiont with low nodulation competitiveness in Phaseolus vulgaris.</title>
        <authorList>
            <person name="Althabegoiti M.J."/>
            <person name="Lozano L."/>
            <person name="Torres-Tejerizo G."/>
            <person name="Ormeno-Orrillo E."/>
            <person name="Rogel M.A."/>
            <person name="Gonzalez V."/>
            <person name="Martinez-Romero E."/>
        </authorList>
    </citation>
    <scope>NUCLEOTIDE SEQUENCE [LARGE SCALE GENOMIC DNA]</scope>
    <source>
        <strain evidence="8 9">CCGE 502</strain>
        <plasmid evidence="8">pRg502b</plasmid>
    </source>
</reference>
<evidence type="ECO:0000259" key="7">
    <source>
        <dbReference type="Pfam" id="PF05425"/>
    </source>
</evidence>
<dbReference type="PANTHER" id="PTHR34820:SF4">
    <property type="entry name" value="INNER MEMBRANE PROTEIN YEBZ"/>
    <property type="match status" value="1"/>
</dbReference>
<dbReference type="Pfam" id="PF05425">
    <property type="entry name" value="CopD"/>
    <property type="match status" value="1"/>
</dbReference>
<evidence type="ECO:0000313" key="8">
    <source>
        <dbReference type="EMBL" id="EPE94974.1"/>
    </source>
</evidence>
<feature type="transmembrane region" description="Helical" evidence="6">
    <location>
        <begin position="91"/>
        <end position="112"/>
    </location>
</feature>
<feature type="transmembrane region" description="Helical" evidence="6">
    <location>
        <begin position="194"/>
        <end position="214"/>
    </location>
</feature>
<dbReference type="PANTHER" id="PTHR34820">
    <property type="entry name" value="INNER MEMBRANE PROTEIN YEBZ"/>
    <property type="match status" value="1"/>
</dbReference>
<feature type="transmembrane region" description="Helical" evidence="6">
    <location>
        <begin position="266"/>
        <end position="288"/>
    </location>
</feature>
<evidence type="ECO:0000256" key="5">
    <source>
        <dbReference type="ARBA" id="ARBA00023136"/>
    </source>
</evidence>
<dbReference type="NCBIfam" id="NF033808">
    <property type="entry name" value="copper_CopD"/>
    <property type="match status" value="1"/>
</dbReference>
<feature type="transmembrane region" description="Helical" evidence="6">
    <location>
        <begin position="119"/>
        <end position="139"/>
    </location>
</feature>
<evidence type="ECO:0000256" key="4">
    <source>
        <dbReference type="ARBA" id="ARBA00022989"/>
    </source>
</evidence>
<dbReference type="InterPro" id="IPR032694">
    <property type="entry name" value="CopC/D"/>
</dbReference>
<organism evidence="8 9">
    <name type="scientific">Rhizobium grahamii CCGE 502</name>
    <dbReference type="NCBI Taxonomy" id="990285"/>
    <lineage>
        <taxon>Bacteria</taxon>
        <taxon>Pseudomonadati</taxon>
        <taxon>Pseudomonadota</taxon>
        <taxon>Alphaproteobacteria</taxon>
        <taxon>Hyphomicrobiales</taxon>
        <taxon>Rhizobiaceae</taxon>
        <taxon>Rhizobium/Agrobacterium group</taxon>
        <taxon>Rhizobium</taxon>
    </lineage>
</organism>
<keyword evidence="2" id="KW-1003">Cell membrane</keyword>
<geneLocation type="plasmid" evidence="8">
    <name>pRg502b</name>
</geneLocation>
<evidence type="ECO:0000256" key="6">
    <source>
        <dbReference type="SAM" id="Phobius"/>
    </source>
</evidence>
<protein>
    <submittedName>
        <fullName evidence="8">Cu resistance protein</fullName>
    </submittedName>
</protein>
<dbReference type="HOGENOM" id="CLU_075540_1_0_5"/>
<keyword evidence="8" id="KW-0614">Plasmid</keyword>
<dbReference type="RefSeq" id="WP_016557457.1">
    <property type="nucleotide sequence ID" value="NZ_AEYE02000034.1"/>
</dbReference>
<keyword evidence="4 6" id="KW-1133">Transmembrane helix</keyword>
<dbReference type="InterPro" id="IPR047689">
    <property type="entry name" value="CopD"/>
</dbReference>
<dbReference type="GO" id="GO:0006825">
    <property type="term" value="P:copper ion transport"/>
    <property type="evidence" value="ECO:0007669"/>
    <property type="project" value="InterPro"/>
</dbReference>
<sequence length="291" mass="31351">MTPDAALILCRFSLYGSAMFLWGASAYLGWFVPSGLAAQVGQQLRTWYRLALFLVVITTALTLPLQAATIGEGWTDAFQPKMLKSILGETNVGQAWIGQACATVFLLLSFVVPFVGRRAIAVGAAPLLISATMTGHAAMNSGWLRPLHRINDGLHLLSGGAWIGALPAIVVILPKLREPMWQQDARLALTRFSTAGHVAVGLVITTGIANTILVVKAPPIDWQIDYQRLLGIKILIVCLLVGIAINNRYILVPRLGRSATLGWLKWATIAEMAFGFLVLGLVAVFGTLQPT</sequence>
<evidence type="ECO:0000313" key="9">
    <source>
        <dbReference type="Proteomes" id="UP000014411"/>
    </source>
</evidence>
<evidence type="ECO:0000256" key="3">
    <source>
        <dbReference type="ARBA" id="ARBA00022692"/>
    </source>
</evidence>
<evidence type="ECO:0000256" key="2">
    <source>
        <dbReference type="ARBA" id="ARBA00022475"/>
    </source>
</evidence>